<organism evidence="7 8">
    <name type="scientific">Anopheles stephensi</name>
    <name type="common">Indo-Pakistan malaria mosquito</name>
    <dbReference type="NCBI Taxonomy" id="30069"/>
    <lineage>
        <taxon>Eukaryota</taxon>
        <taxon>Metazoa</taxon>
        <taxon>Ecdysozoa</taxon>
        <taxon>Arthropoda</taxon>
        <taxon>Hexapoda</taxon>
        <taxon>Insecta</taxon>
        <taxon>Pterygota</taxon>
        <taxon>Neoptera</taxon>
        <taxon>Endopterygota</taxon>
        <taxon>Diptera</taxon>
        <taxon>Nematocera</taxon>
        <taxon>Culicoidea</taxon>
        <taxon>Culicidae</taxon>
        <taxon>Anophelinae</taxon>
        <taxon>Anopheles</taxon>
    </lineage>
</organism>
<dbReference type="SMART" id="SM00355">
    <property type="entry name" value="ZnF_C2H2"/>
    <property type="match status" value="8"/>
</dbReference>
<feature type="compositionally biased region" description="Gly residues" evidence="6">
    <location>
        <begin position="176"/>
        <end position="190"/>
    </location>
</feature>
<dbReference type="InterPro" id="IPR011333">
    <property type="entry name" value="SKP1/BTB/POZ_sf"/>
</dbReference>
<dbReference type="Pfam" id="PF13912">
    <property type="entry name" value="zf-C2H2_6"/>
    <property type="match status" value="2"/>
</dbReference>
<dbReference type="PANTHER" id="PTHR23110">
    <property type="entry name" value="BTB DOMAIN TRANSCRIPTION FACTOR"/>
    <property type="match status" value="1"/>
</dbReference>
<protein>
    <recommendedName>
        <fullName evidence="9">Broad</fullName>
    </recommendedName>
</protein>
<dbReference type="VEuPathDB" id="VectorBase:ASTE007201"/>
<feature type="region of interest" description="Disordered" evidence="6">
    <location>
        <begin position="353"/>
        <end position="435"/>
    </location>
</feature>
<reference evidence="7" key="2">
    <citation type="submission" date="2020-05" db="UniProtKB">
        <authorList>
            <consortium name="EnsemblMetazoa"/>
        </authorList>
    </citation>
    <scope>IDENTIFICATION</scope>
    <source>
        <strain evidence="7">Indian</strain>
    </source>
</reference>
<keyword evidence="2" id="KW-0217">Developmental protein</keyword>
<dbReference type="GO" id="GO:0048813">
    <property type="term" value="P:dendrite morphogenesis"/>
    <property type="evidence" value="ECO:0007669"/>
    <property type="project" value="UniProtKB-ARBA"/>
</dbReference>
<dbReference type="SMART" id="SM00225">
    <property type="entry name" value="BTB"/>
    <property type="match status" value="1"/>
</dbReference>
<dbReference type="Proteomes" id="UP000076408">
    <property type="component" value="Unassembled WGS sequence"/>
</dbReference>
<evidence type="ECO:0008006" key="9">
    <source>
        <dbReference type="Google" id="ProtNLM"/>
    </source>
</evidence>
<dbReference type="GO" id="GO:0030707">
    <property type="term" value="P:follicle cell of egg chamber development"/>
    <property type="evidence" value="ECO:0007669"/>
    <property type="project" value="UniProtKB-ARBA"/>
</dbReference>
<keyword evidence="4" id="KW-0677">Repeat</keyword>
<dbReference type="GO" id="GO:0046872">
    <property type="term" value="F:metal ion binding"/>
    <property type="evidence" value="ECO:0007669"/>
    <property type="project" value="UniProtKB-KW"/>
</dbReference>
<dbReference type="VEuPathDB" id="VectorBase:ASTEI20_045972"/>
<keyword evidence="5" id="KW-0539">Nucleus</keyword>
<feature type="region of interest" description="Disordered" evidence="6">
    <location>
        <begin position="209"/>
        <end position="298"/>
    </location>
</feature>
<keyword evidence="3" id="KW-0479">Metal-binding</keyword>
<feature type="region of interest" description="Disordered" evidence="6">
    <location>
        <begin position="646"/>
        <end position="667"/>
    </location>
</feature>
<evidence type="ECO:0000313" key="7">
    <source>
        <dbReference type="EnsemblMetazoa" id="ASTEI00557-PA"/>
    </source>
</evidence>
<dbReference type="SUPFAM" id="SSF57667">
    <property type="entry name" value="beta-beta-alpha zinc fingers"/>
    <property type="match status" value="4"/>
</dbReference>
<evidence type="ECO:0000256" key="5">
    <source>
        <dbReference type="ARBA" id="ARBA00023242"/>
    </source>
</evidence>
<evidence type="ECO:0000256" key="6">
    <source>
        <dbReference type="SAM" id="MobiDB-lite"/>
    </source>
</evidence>
<dbReference type="GO" id="GO:0006357">
    <property type="term" value="P:regulation of transcription by RNA polymerase II"/>
    <property type="evidence" value="ECO:0007669"/>
    <property type="project" value="UniProtKB-ARBA"/>
</dbReference>
<evidence type="ECO:0000313" key="8">
    <source>
        <dbReference type="Proteomes" id="UP000076408"/>
    </source>
</evidence>
<feature type="region of interest" description="Disordered" evidence="6">
    <location>
        <begin position="319"/>
        <end position="340"/>
    </location>
</feature>
<dbReference type="PROSITE" id="PS50097">
    <property type="entry name" value="BTB"/>
    <property type="match status" value="1"/>
</dbReference>
<dbReference type="Gene3D" id="3.30.710.10">
    <property type="entry name" value="Potassium Channel Kv1.1, Chain A"/>
    <property type="match status" value="1"/>
</dbReference>
<feature type="compositionally biased region" description="Polar residues" evidence="6">
    <location>
        <begin position="248"/>
        <end position="270"/>
    </location>
</feature>
<sequence>MVDTQHFCLRWNNYQSSITSAFENLRDDEDFVDVTLACDGRSLKAHRVVLSACSTYFRELLKSTPCKHPVIVLQDVAFTDLHALVEFIYHGEVNVHQRSLSSFLKTAEILRVSGLTQQQAEETHGIHTSLGANLPSGVVHHPIYPDKMLDDSLYVSQGASPPPHLANLHNSSSPSSGGGGGGGGGGGSGNSNGAPMVNQLLKRAAAAAALRRERNNSAHSDEMALKRHRMSVDSNGPTNARDLDVICSTPQTTATDFSSSASKQHINLPSPQGKDQLRQQDSLSGHANSGNNNSFSINSSSNLIKSSINNNNNNINNNNNLNNNLLHSKENSSGGGTVGGGLCGSGSMPTSLGTSNGSNAGSLCSAEKESLASSPSERSAEDVKSEPLELLCGTGGDHENSSDSVTDDHGDLVKSGLDVKGSLRSPNDHELDSNMHHHSGAQFLMNASENKLFPTPPQFNFSMAALAADPAALAGFSTQALQAVELAGSPQGRLTTKCLQSNSPYAVHSAELLNASITPPPPSSSYPISSVLGEDFRCDPCNKNLSSLTRLRRHIQNVHMRPTKEPVCNICKRVYSSLNSLRNHKSIYHRNMKYAKDDKKLVQLAVGGGGGGGGGGGANNSGVQAMRPHITHRPLPCPAVRSDRIVPERSASPPDGGSHGGHGGHGGINRLSLPLPLAACHRCDVCGKLLSTKLTLKRHKEQQHLQPLNNAVCNLCHKVFRTLNSLNNHKSIYHRRQKILHHHHHAHLHGQHPFAAVAAAVGGGGGGAASPLHHGTAAAAAAAAVAAANHELLNNNAGGSDCDIKHSCSPKKLFSCQLCGKVLCSKASLKRHIADKHAERQEEYRCIICERVYCSRNSLMTHIYTYHKSRPGELDMKDVNTNIRLCFLSIPTFYFVTRARVYASLSRHPGPGQGSPSPSSSAAAGSPSQLMPLRMPPPTSGGINEPQECPYCRRTFSCYYSLKRHFQDKHEQSDTLYVCEFCHRRYRTKNSLTTHKSLQHRGSSGMLKRLLKTSAIKTVLSGNGSNVGAGLHGSHPHAHPHLFDFAAELGQPPPGIQ</sequence>
<reference evidence="8" key="1">
    <citation type="journal article" date="2014" name="Genome Biol.">
        <title>Genome analysis of a major urban malaria vector mosquito, Anopheles stephensi.</title>
        <authorList>
            <person name="Jiang X."/>
            <person name="Peery A."/>
            <person name="Hall A.B."/>
            <person name="Sharma A."/>
            <person name="Chen X.G."/>
            <person name="Waterhouse R.M."/>
            <person name="Komissarov A."/>
            <person name="Riehle M.M."/>
            <person name="Shouche Y."/>
            <person name="Sharakhova M.V."/>
            <person name="Lawson D."/>
            <person name="Pakpour N."/>
            <person name="Arensburger P."/>
            <person name="Davidson V.L."/>
            <person name="Eiglmeier K."/>
            <person name="Emrich S."/>
            <person name="George P."/>
            <person name="Kennedy R.C."/>
            <person name="Mane S.P."/>
            <person name="Maslen G."/>
            <person name="Oringanje C."/>
            <person name="Qi Y."/>
            <person name="Settlage R."/>
            <person name="Tojo M."/>
            <person name="Tubio J.M."/>
            <person name="Unger M.F."/>
            <person name="Wang B."/>
            <person name="Vernick K.D."/>
            <person name="Ribeiro J.M."/>
            <person name="James A.A."/>
            <person name="Michel K."/>
            <person name="Riehle M.A."/>
            <person name="Luckhart S."/>
            <person name="Sharakhov I.V."/>
            <person name="Tu Z."/>
        </authorList>
    </citation>
    <scope>NUCLEOTIDE SEQUENCE [LARGE SCALE GENOMIC DNA]</scope>
    <source>
        <strain evidence="8">Indian</strain>
    </source>
</reference>
<dbReference type="AlphaFoldDB" id="A0A182XWH1"/>
<dbReference type="VEuPathDB" id="VectorBase:ASTE007202"/>
<dbReference type="SUPFAM" id="SSF54695">
    <property type="entry name" value="POZ domain"/>
    <property type="match status" value="1"/>
</dbReference>
<feature type="compositionally biased region" description="Basic and acidic residues" evidence="6">
    <location>
        <begin position="210"/>
        <end position="225"/>
    </location>
</feature>
<feature type="compositionally biased region" description="Polar residues" evidence="6">
    <location>
        <begin position="353"/>
        <end position="362"/>
    </location>
</feature>
<feature type="region of interest" description="Disordered" evidence="6">
    <location>
        <begin position="154"/>
        <end position="195"/>
    </location>
</feature>
<dbReference type="PROSITE" id="PS00028">
    <property type="entry name" value="ZINC_FINGER_C2H2_1"/>
    <property type="match status" value="8"/>
</dbReference>
<evidence type="ECO:0000256" key="2">
    <source>
        <dbReference type="ARBA" id="ARBA00022473"/>
    </source>
</evidence>
<feature type="compositionally biased region" description="Gly residues" evidence="6">
    <location>
        <begin position="657"/>
        <end position="667"/>
    </location>
</feature>
<dbReference type="InterPro" id="IPR036236">
    <property type="entry name" value="Znf_C2H2_sf"/>
</dbReference>
<keyword evidence="8" id="KW-1185">Reference proteome</keyword>
<feature type="compositionally biased region" description="Low complexity" evidence="6">
    <location>
        <begin position="914"/>
        <end position="929"/>
    </location>
</feature>
<feature type="compositionally biased region" description="Basic and acidic residues" evidence="6">
    <location>
        <begin position="396"/>
        <end position="412"/>
    </location>
</feature>
<dbReference type="Pfam" id="PF00096">
    <property type="entry name" value="zf-C2H2"/>
    <property type="match status" value="1"/>
</dbReference>
<name>A0A182XWH1_ANOST</name>
<feature type="compositionally biased region" description="Basic and acidic residues" evidence="6">
    <location>
        <begin position="426"/>
        <end position="435"/>
    </location>
</feature>
<dbReference type="FunFam" id="3.30.710.10:FF:000118">
    <property type="entry name" value="Abrupt, isoform B"/>
    <property type="match status" value="1"/>
</dbReference>
<accession>A0A182XWH1</accession>
<dbReference type="GO" id="GO:0061061">
    <property type="term" value="P:muscle structure development"/>
    <property type="evidence" value="ECO:0007669"/>
    <property type="project" value="UniProtKB-ARBA"/>
</dbReference>
<dbReference type="InterPro" id="IPR051095">
    <property type="entry name" value="Dros_DevTransReg"/>
</dbReference>
<feature type="compositionally biased region" description="Basic and acidic residues" evidence="6">
    <location>
        <begin position="378"/>
        <end position="387"/>
    </location>
</feature>
<proteinExistence type="predicted"/>
<dbReference type="STRING" id="30069.A0A182XWH1"/>
<dbReference type="GO" id="GO:0005634">
    <property type="term" value="C:nucleus"/>
    <property type="evidence" value="ECO:0007669"/>
    <property type="project" value="UniProtKB-SubCell"/>
</dbReference>
<dbReference type="Gene3D" id="3.30.160.60">
    <property type="entry name" value="Classic Zinc Finger"/>
    <property type="match status" value="4"/>
</dbReference>
<dbReference type="Pfam" id="PF00651">
    <property type="entry name" value="BTB"/>
    <property type="match status" value="1"/>
</dbReference>
<comment type="subcellular location">
    <subcellularLocation>
        <location evidence="1">Nucleus</location>
    </subcellularLocation>
</comment>
<dbReference type="EnsemblMetazoa" id="ASTEI00557-RA">
    <property type="protein sequence ID" value="ASTEI00557-PA"/>
    <property type="gene ID" value="ASTEI00557"/>
</dbReference>
<feature type="region of interest" description="Disordered" evidence="6">
    <location>
        <begin position="906"/>
        <end position="940"/>
    </location>
</feature>
<dbReference type="OMA" id="CIICERK"/>
<dbReference type="GO" id="GO:0007423">
    <property type="term" value="P:sensory organ development"/>
    <property type="evidence" value="ECO:0007669"/>
    <property type="project" value="UniProtKB-ARBA"/>
</dbReference>
<dbReference type="PROSITE" id="PS50157">
    <property type="entry name" value="ZINC_FINGER_C2H2_2"/>
    <property type="match status" value="7"/>
</dbReference>
<dbReference type="CDD" id="cd18315">
    <property type="entry name" value="BTB_POZ_BAB-like"/>
    <property type="match status" value="1"/>
</dbReference>
<evidence type="ECO:0000256" key="3">
    <source>
        <dbReference type="ARBA" id="ARBA00022723"/>
    </source>
</evidence>
<feature type="compositionally biased region" description="Low complexity" evidence="6">
    <location>
        <begin position="288"/>
        <end position="298"/>
    </location>
</feature>
<dbReference type="PANTHER" id="PTHR23110:SF99">
    <property type="entry name" value="BROAD-COMPLEX CORE PROTEIN ISOFORM 6"/>
    <property type="match status" value="1"/>
</dbReference>
<evidence type="ECO:0000256" key="4">
    <source>
        <dbReference type="ARBA" id="ARBA00022737"/>
    </source>
</evidence>
<dbReference type="InterPro" id="IPR013087">
    <property type="entry name" value="Znf_C2H2_type"/>
</dbReference>
<dbReference type="VEuPathDB" id="VectorBase:ASTEI00557"/>
<dbReference type="InterPro" id="IPR000210">
    <property type="entry name" value="BTB/POZ_dom"/>
</dbReference>
<dbReference type="VEuPathDB" id="VectorBase:ASTEI20_032844"/>
<evidence type="ECO:0000256" key="1">
    <source>
        <dbReference type="ARBA" id="ARBA00004123"/>
    </source>
</evidence>